<proteinExistence type="predicted"/>
<keyword evidence="3" id="KW-1185">Reference proteome</keyword>
<evidence type="ECO:0000313" key="3">
    <source>
        <dbReference type="Proteomes" id="UP000321621"/>
    </source>
</evidence>
<comment type="caution">
    <text evidence="2">The sequence shown here is derived from an EMBL/GenBank/DDBJ whole genome shotgun (WGS) entry which is preliminary data.</text>
</comment>
<dbReference type="RefSeq" id="WP_147378204.1">
    <property type="nucleotide sequence ID" value="NZ_QXFI01000009.1"/>
</dbReference>
<dbReference type="EMBL" id="VNWK01000009">
    <property type="protein sequence ID" value="TXJ99609.1"/>
    <property type="molecule type" value="Genomic_DNA"/>
</dbReference>
<protein>
    <recommendedName>
        <fullName evidence="4">DUF4412 domain-containing protein</fullName>
    </recommendedName>
</protein>
<evidence type="ECO:0000313" key="2">
    <source>
        <dbReference type="EMBL" id="TXJ99609.1"/>
    </source>
</evidence>
<feature type="region of interest" description="Disordered" evidence="1">
    <location>
        <begin position="42"/>
        <end position="83"/>
    </location>
</feature>
<evidence type="ECO:0008006" key="4">
    <source>
        <dbReference type="Google" id="ProtNLM"/>
    </source>
</evidence>
<accession>A0ABY3KNW1</accession>
<gene>
    <name evidence="2" type="ORF">FQ017_01815</name>
</gene>
<dbReference type="Proteomes" id="UP000321621">
    <property type="component" value="Unassembled WGS sequence"/>
</dbReference>
<evidence type="ECO:0000256" key="1">
    <source>
        <dbReference type="SAM" id="MobiDB-lite"/>
    </source>
</evidence>
<reference evidence="2 3" key="1">
    <citation type="submission" date="2019-07" db="EMBL/GenBank/DDBJ databases">
        <title>Draft genome of two Muricauda strains isolated from deep sea.</title>
        <authorList>
            <person name="Sun C."/>
        </authorList>
    </citation>
    <scope>NUCLEOTIDE SEQUENCE [LARGE SCALE GENOMIC DNA]</scope>
    <source>
        <strain evidence="2 3">72</strain>
    </source>
</reference>
<feature type="compositionally biased region" description="Basic and acidic residues" evidence="1">
    <location>
        <begin position="72"/>
        <end position="83"/>
    </location>
</feature>
<name>A0ABY3KNW1_9FLAO</name>
<sequence length="312" mass="35281">MKMKYLLAILACLFLGIQVQGQFLKKLKKKAEQAAERTILNRTDEEVSKGTNKGIDAATGKGDNNEVNPDGSEPKTIKYENPSKDVNTDAKRAFYNADVIVETYDDEKQSYTTSYFDADQLAMKMTWTDQNTGKPAHAFNDSEGYFISYNEHDGRYEKSNLLSLGAMSMMAPTMIISAYKLPMDRFMEVTEEFRDKGLKINAFMMVEFAFMYSPDDFRNGDYEESSVPCRGSANCTKFNVIAEGYEGSYILFDGQDRLAEININMKDNPNFGSSEGYVKFTYKDCEVNLPAAFENKMFGQDLIEMGLDPSKN</sequence>
<organism evidence="2 3">
    <name type="scientific">Flagellimonas pelagia</name>
    <dbReference type="NCBI Taxonomy" id="2306998"/>
    <lineage>
        <taxon>Bacteria</taxon>
        <taxon>Pseudomonadati</taxon>
        <taxon>Bacteroidota</taxon>
        <taxon>Flavobacteriia</taxon>
        <taxon>Flavobacteriales</taxon>
        <taxon>Flavobacteriaceae</taxon>
        <taxon>Flagellimonas</taxon>
    </lineage>
</organism>